<dbReference type="Proteomes" id="UP000199598">
    <property type="component" value="Unassembled WGS sequence"/>
</dbReference>
<organism evidence="1 2">
    <name type="scientific">Pseudovibrio ascidiaceicola</name>
    <dbReference type="NCBI Taxonomy" id="285279"/>
    <lineage>
        <taxon>Bacteria</taxon>
        <taxon>Pseudomonadati</taxon>
        <taxon>Pseudomonadota</taxon>
        <taxon>Alphaproteobacteria</taxon>
        <taxon>Hyphomicrobiales</taxon>
        <taxon>Stappiaceae</taxon>
        <taxon>Pseudovibrio</taxon>
    </lineage>
</organism>
<accession>A0A1I4E2Y6</accession>
<dbReference type="RefSeq" id="WP_093522736.1">
    <property type="nucleotide sequence ID" value="NZ_FOSK01000013.1"/>
</dbReference>
<dbReference type="EMBL" id="FOSK01000013">
    <property type="protein sequence ID" value="SFK99350.1"/>
    <property type="molecule type" value="Genomic_DNA"/>
</dbReference>
<dbReference type="InterPro" id="IPR005564">
    <property type="entry name" value="Major_capsid_GpE"/>
</dbReference>
<protein>
    <submittedName>
        <fullName evidence="1">Phage major capsid protein E</fullName>
    </submittedName>
</protein>
<keyword evidence="2" id="KW-1185">Reference proteome</keyword>
<evidence type="ECO:0000313" key="1">
    <source>
        <dbReference type="EMBL" id="SFK99350.1"/>
    </source>
</evidence>
<comment type="caution">
    <text evidence="1">The sequence shown here is derived from an EMBL/GenBank/DDBJ whole genome shotgun (WGS) entry which is preliminary data.</text>
</comment>
<sequence>MPDIWDDDRFSVHNLTLAINEEPSVPDQIGKSGLFEEDGVDTTYIDIEREGNDLQLVEPTARGGPGETTGDEERTLESFKIPHYERNDHISADEIQNVRRTGTNDQLERLQERVVKKGRKHTRDLDNTLEHQRMGALNGIVLTRNGKTLANLYAKFGYAIPAPLDLDHEDADLSLGSFLMHALYGIEDDLDRAYGHMHVFSGRNFHEWIWNRPEVRETFLNTSSAGKLRNAAPDKFDFGGFKFERYKQGRKAREAGGGTYIAHNEARIVPFGVPDLFITRFGPADYEDTVNSEGLPLYLRQFKDPNDKGRSIEVQMNAMSLCTNPSVLRKIRLQNYTPGQ</sequence>
<gene>
    <name evidence="1" type="ORF">SAMN04488518_113114</name>
</gene>
<dbReference type="Pfam" id="PF03864">
    <property type="entry name" value="Phage_cap_E"/>
    <property type="match status" value="1"/>
</dbReference>
<reference evidence="1 2" key="1">
    <citation type="submission" date="2016-10" db="EMBL/GenBank/DDBJ databases">
        <authorList>
            <person name="Varghese N."/>
            <person name="Submissions S."/>
        </authorList>
    </citation>
    <scope>NUCLEOTIDE SEQUENCE [LARGE SCALE GENOMIC DNA]</scope>
    <source>
        <strain evidence="1 2">DSM 16392</strain>
    </source>
</reference>
<proteinExistence type="predicted"/>
<evidence type="ECO:0000313" key="2">
    <source>
        <dbReference type="Proteomes" id="UP000199598"/>
    </source>
</evidence>
<name>A0A1I4E2Y6_9HYPH</name>